<comment type="caution">
    <text evidence="3">The sequence shown here is derived from an EMBL/GenBank/DDBJ whole genome shotgun (WGS) entry which is preliminary data.</text>
</comment>
<reference evidence="3 4" key="1">
    <citation type="submission" date="2018-07" db="EMBL/GenBank/DDBJ databases">
        <title>Genomic Encyclopedia of Type Strains, Phase IV (KMG-IV): sequencing the most valuable type-strain genomes for metagenomic binning, comparative biology and taxonomic classification.</title>
        <authorList>
            <person name="Goeker M."/>
        </authorList>
    </citation>
    <scope>NUCLEOTIDE SEQUENCE [LARGE SCALE GENOMIC DNA]</scope>
    <source>
        <strain evidence="3 4">DSM 101478</strain>
    </source>
</reference>
<dbReference type="RefSeq" id="WP_115123242.1">
    <property type="nucleotide sequence ID" value="NZ_QRAO01000002.1"/>
</dbReference>
<proteinExistence type="predicted"/>
<dbReference type="OrthoDB" id="821805at2"/>
<evidence type="ECO:0000313" key="3">
    <source>
        <dbReference type="EMBL" id="RDK87031.1"/>
    </source>
</evidence>
<protein>
    <submittedName>
        <fullName evidence="3">Uncharacterized protein</fullName>
    </submittedName>
</protein>
<gene>
    <name evidence="3" type="ORF">C8D94_102209</name>
</gene>
<dbReference type="Pfam" id="PF19578">
    <property type="entry name" value="DUF6090"/>
    <property type="match status" value="1"/>
</dbReference>
<sequence>MIKFFRQIRQRLIRENRISKYLLYAIGEIILVVIGILIALSLNSWKEKNELKTQELNTLKQLKEEFKANLEQLDEKISMRTAMIHSGTTLLKYHDNPNLSNLDSVAIYLARSSVSPTFDPITNDLISGGRLYLIQNLELRSKLSKWPSDLVQVTEEEVAWIFILRNTYMPFLYENYPVRDLNAAKWNKLDVVQTLLLDKNNTTTKDFGQSKHPFDVKAFLANPKLADQLSTVISSSMFAKIQSEALRKDIVSIIKLIDKELQDD</sequence>
<dbReference type="AlphaFoldDB" id="A0A370QF87"/>
<keyword evidence="2" id="KW-0812">Transmembrane</keyword>
<keyword evidence="2" id="KW-0472">Membrane</keyword>
<evidence type="ECO:0000256" key="1">
    <source>
        <dbReference type="SAM" id="Coils"/>
    </source>
</evidence>
<keyword evidence="1" id="KW-0175">Coiled coil</keyword>
<name>A0A370QF87_9FLAO</name>
<organism evidence="3 4">
    <name type="scientific">Marinirhabdus gelatinilytica</name>
    <dbReference type="NCBI Taxonomy" id="1703343"/>
    <lineage>
        <taxon>Bacteria</taxon>
        <taxon>Pseudomonadati</taxon>
        <taxon>Bacteroidota</taxon>
        <taxon>Flavobacteriia</taxon>
        <taxon>Flavobacteriales</taxon>
        <taxon>Flavobacteriaceae</taxon>
    </lineage>
</organism>
<evidence type="ECO:0000313" key="4">
    <source>
        <dbReference type="Proteomes" id="UP000255317"/>
    </source>
</evidence>
<dbReference type="InterPro" id="IPR045749">
    <property type="entry name" value="DUF6090"/>
</dbReference>
<feature type="transmembrane region" description="Helical" evidence="2">
    <location>
        <begin position="21"/>
        <end position="42"/>
    </location>
</feature>
<dbReference type="EMBL" id="QRAO01000002">
    <property type="protein sequence ID" value="RDK87031.1"/>
    <property type="molecule type" value="Genomic_DNA"/>
</dbReference>
<dbReference type="Proteomes" id="UP000255317">
    <property type="component" value="Unassembled WGS sequence"/>
</dbReference>
<evidence type="ECO:0000256" key="2">
    <source>
        <dbReference type="SAM" id="Phobius"/>
    </source>
</evidence>
<feature type="coiled-coil region" evidence="1">
    <location>
        <begin position="42"/>
        <end position="76"/>
    </location>
</feature>
<keyword evidence="4" id="KW-1185">Reference proteome</keyword>
<keyword evidence="2" id="KW-1133">Transmembrane helix</keyword>
<accession>A0A370QF87</accession>